<dbReference type="Proteomes" id="UP000298030">
    <property type="component" value="Unassembled WGS sequence"/>
</dbReference>
<feature type="region of interest" description="Disordered" evidence="7">
    <location>
        <begin position="1"/>
        <end position="209"/>
    </location>
</feature>
<dbReference type="GO" id="GO:0008270">
    <property type="term" value="F:zinc ion binding"/>
    <property type="evidence" value="ECO:0007669"/>
    <property type="project" value="UniProtKB-KW"/>
</dbReference>
<evidence type="ECO:0008006" key="10">
    <source>
        <dbReference type="Google" id="ProtNLM"/>
    </source>
</evidence>
<proteinExistence type="predicted"/>
<dbReference type="InterPro" id="IPR047545">
    <property type="entry name" value="BRcat_RBR_RNF216"/>
</dbReference>
<comment type="caution">
    <text evidence="8">The sequence shown here is derived from an EMBL/GenBank/DDBJ whole genome shotgun (WGS) entry which is preliminary data.</text>
</comment>
<evidence type="ECO:0000313" key="9">
    <source>
        <dbReference type="Proteomes" id="UP000298030"/>
    </source>
</evidence>
<evidence type="ECO:0000256" key="7">
    <source>
        <dbReference type="SAM" id="MobiDB-lite"/>
    </source>
</evidence>
<accession>A0A4Y7SHS7</accession>
<dbReference type="AlphaFoldDB" id="A0A4Y7SHS7"/>
<evidence type="ECO:0000313" key="8">
    <source>
        <dbReference type="EMBL" id="TEB21385.1"/>
    </source>
</evidence>
<organism evidence="8 9">
    <name type="scientific">Coprinellus micaceus</name>
    <name type="common">Glistening ink-cap mushroom</name>
    <name type="synonym">Coprinus micaceus</name>
    <dbReference type="NCBI Taxonomy" id="71717"/>
    <lineage>
        <taxon>Eukaryota</taxon>
        <taxon>Fungi</taxon>
        <taxon>Dikarya</taxon>
        <taxon>Basidiomycota</taxon>
        <taxon>Agaricomycotina</taxon>
        <taxon>Agaricomycetes</taxon>
        <taxon>Agaricomycetidae</taxon>
        <taxon>Agaricales</taxon>
        <taxon>Agaricineae</taxon>
        <taxon>Psathyrellaceae</taxon>
        <taxon>Coprinellus</taxon>
    </lineage>
</organism>
<feature type="coiled-coil region" evidence="6">
    <location>
        <begin position="313"/>
        <end position="340"/>
    </location>
</feature>
<evidence type="ECO:0000256" key="3">
    <source>
        <dbReference type="ARBA" id="ARBA00022771"/>
    </source>
</evidence>
<gene>
    <name evidence="8" type="ORF">FA13DRAFT_132246</name>
</gene>
<feature type="compositionally biased region" description="Polar residues" evidence="7">
    <location>
        <begin position="114"/>
        <end position="137"/>
    </location>
</feature>
<comment type="pathway">
    <text evidence="1">Protein modification; protein ubiquitination.</text>
</comment>
<keyword evidence="6" id="KW-0175">Coiled coil</keyword>
<keyword evidence="3" id="KW-0863">Zinc-finger</keyword>
<feature type="compositionally biased region" description="Pro residues" evidence="7">
    <location>
        <begin position="181"/>
        <end position="190"/>
    </location>
</feature>
<dbReference type="STRING" id="71717.A0A4Y7SHS7"/>
<keyword evidence="4" id="KW-0833">Ubl conjugation pathway</keyword>
<sequence length="501" mass="54713">MVKHGLVAPSAHLVESHAIDDQFPQDDPENDEVALDDFYTDDEQPSVPASTSVSVSASASTPAPPPPPPSGDHAEGPPTRSPTPTGVQTPPQSPSPPQDHHDLPDFDSPVQEETLPQYQATTSSSPVASANPDSSTEPKAAGETEVDVAHVAPEDPKGKGTGRERRDEEVLDGREAHRQPTPLPRSPNPPQRASQDGLTGPSSKHPHANADETVDLDAWMYDLDEQTWDDVHGVKGPSYEDDEALARAIAMESEWNELEVMAYGGRLGGMHGEERNVARARDSGANLDARREAVRTEWDVEIDEDMEIAMAVAAIDCAERERLTREQEELEERLLVEAETRADDDPNGGLEDDGTFVECGCCFSTYPLERMTSSDRKTMTSGACTRRVATRPSPSPSCDGSSQLNCFSLYERLKQQKELKEAALEGLEVCPFCDWGCVLEASKEEYPIFLCGNWECAKSSCRLCRKETHAQRTCLGVEEDRHIGGRLAIEEAMTEGVARLV</sequence>
<feature type="compositionally biased region" description="Low complexity" evidence="7">
    <location>
        <begin position="45"/>
        <end position="61"/>
    </location>
</feature>
<evidence type="ECO:0000256" key="1">
    <source>
        <dbReference type="ARBA" id="ARBA00004906"/>
    </source>
</evidence>
<keyword evidence="2" id="KW-0479">Metal-binding</keyword>
<feature type="compositionally biased region" description="Acidic residues" evidence="7">
    <location>
        <begin position="23"/>
        <end position="44"/>
    </location>
</feature>
<protein>
    <recommendedName>
        <fullName evidence="10">RING-type domain-containing protein</fullName>
    </recommendedName>
</protein>
<keyword evidence="9" id="KW-1185">Reference proteome</keyword>
<name>A0A4Y7SHS7_COPMI</name>
<dbReference type="CDD" id="cd20339">
    <property type="entry name" value="BRcat_RBR_RNF216"/>
    <property type="match status" value="1"/>
</dbReference>
<dbReference type="OrthoDB" id="10009520at2759"/>
<evidence type="ECO:0000256" key="5">
    <source>
        <dbReference type="ARBA" id="ARBA00022833"/>
    </source>
</evidence>
<evidence type="ECO:0000256" key="2">
    <source>
        <dbReference type="ARBA" id="ARBA00022723"/>
    </source>
</evidence>
<reference evidence="8 9" key="1">
    <citation type="journal article" date="2019" name="Nat. Ecol. Evol.">
        <title>Megaphylogeny resolves global patterns of mushroom evolution.</title>
        <authorList>
            <person name="Varga T."/>
            <person name="Krizsan K."/>
            <person name="Foldi C."/>
            <person name="Dima B."/>
            <person name="Sanchez-Garcia M."/>
            <person name="Sanchez-Ramirez S."/>
            <person name="Szollosi G.J."/>
            <person name="Szarkandi J.G."/>
            <person name="Papp V."/>
            <person name="Albert L."/>
            <person name="Andreopoulos W."/>
            <person name="Angelini C."/>
            <person name="Antonin V."/>
            <person name="Barry K.W."/>
            <person name="Bougher N.L."/>
            <person name="Buchanan P."/>
            <person name="Buyck B."/>
            <person name="Bense V."/>
            <person name="Catcheside P."/>
            <person name="Chovatia M."/>
            <person name="Cooper J."/>
            <person name="Damon W."/>
            <person name="Desjardin D."/>
            <person name="Finy P."/>
            <person name="Geml J."/>
            <person name="Haridas S."/>
            <person name="Hughes K."/>
            <person name="Justo A."/>
            <person name="Karasinski D."/>
            <person name="Kautmanova I."/>
            <person name="Kiss B."/>
            <person name="Kocsube S."/>
            <person name="Kotiranta H."/>
            <person name="LaButti K.M."/>
            <person name="Lechner B.E."/>
            <person name="Liimatainen K."/>
            <person name="Lipzen A."/>
            <person name="Lukacs Z."/>
            <person name="Mihaltcheva S."/>
            <person name="Morgado L.N."/>
            <person name="Niskanen T."/>
            <person name="Noordeloos M.E."/>
            <person name="Ohm R.A."/>
            <person name="Ortiz-Santana B."/>
            <person name="Ovrebo C."/>
            <person name="Racz N."/>
            <person name="Riley R."/>
            <person name="Savchenko A."/>
            <person name="Shiryaev A."/>
            <person name="Soop K."/>
            <person name="Spirin V."/>
            <person name="Szebenyi C."/>
            <person name="Tomsovsky M."/>
            <person name="Tulloss R.E."/>
            <person name="Uehling J."/>
            <person name="Grigoriev I.V."/>
            <person name="Vagvolgyi C."/>
            <person name="Papp T."/>
            <person name="Martin F.M."/>
            <person name="Miettinen O."/>
            <person name="Hibbett D.S."/>
            <person name="Nagy L.G."/>
        </authorList>
    </citation>
    <scope>NUCLEOTIDE SEQUENCE [LARGE SCALE GENOMIC DNA]</scope>
    <source>
        <strain evidence="8 9">FP101781</strain>
    </source>
</reference>
<feature type="compositionally biased region" description="Basic and acidic residues" evidence="7">
    <location>
        <begin position="152"/>
        <end position="178"/>
    </location>
</feature>
<evidence type="ECO:0000256" key="6">
    <source>
        <dbReference type="SAM" id="Coils"/>
    </source>
</evidence>
<dbReference type="PANTHER" id="PTHR22770">
    <property type="entry name" value="UBIQUITIN CONJUGATING ENZYME 7 INTERACTING PROTEIN-RELATED"/>
    <property type="match status" value="1"/>
</dbReference>
<evidence type="ECO:0000256" key="4">
    <source>
        <dbReference type="ARBA" id="ARBA00022786"/>
    </source>
</evidence>
<dbReference type="InterPro" id="IPR051628">
    <property type="entry name" value="LUBAC_E3_Ligases"/>
</dbReference>
<feature type="compositionally biased region" description="Polar residues" evidence="7">
    <location>
        <begin position="191"/>
        <end position="202"/>
    </location>
</feature>
<keyword evidence="5" id="KW-0862">Zinc</keyword>
<dbReference type="EMBL" id="QPFP01000112">
    <property type="protein sequence ID" value="TEB21385.1"/>
    <property type="molecule type" value="Genomic_DNA"/>
</dbReference>
<dbReference type="PANTHER" id="PTHR22770:SF47">
    <property type="entry name" value="E3 UBIQUITIN-PROTEIN LIGASE RNF216"/>
    <property type="match status" value="1"/>
</dbReference>